<feature type="transmembrane region" description="Helical" evidence="1">
    <location>
        <begin position="157"/>
        <end position="176"/>
    </location>
</feature>
<feature type="transmembrane region" description="Helical" evidence="1">
    <location>
        <begin position="197"/>
        <end position="221"/>
    </location>
</feature>
<dbReference type="EMBL" id="JAQLXW010000020">
    <property type="protein sequence ID" value="MDB8004764.1"/>
    <property type="molecule type" value="Genomic_DNA"/>
</dbReference>
<protein>
    <submittedName>
        <fullName evidence="2">DUF6102 family protein</fullName>
    </submittedName>
</protein>
<keyword evidence="1" id="KW-0812">Transmembrane</keyword>
<keyword evidence="1" id="KW-0472">Membrane</keyword>
<name>A0AAW6D285_9FIRM</name>
<feature type="transmembrane region" description="Helical" evidence="1">
    <location>
        <begin position="38"/>
        <end position="59"/>
    </location>
</feature>
<proteinExistence type="predicted"/>
<dbReference type="AlphaFoldDB" id="A0AAW6D285"/>
<dbReference type="Pfam" id="PF19597">
    <property type="entry name" value="TrbL_4"/>
    <property type="match status" value="1"/>
</dbReference>
<accession>A0AAW6D285</accession>
<evidence type="ECO:0000256" key="1">
    <source>
        <dbReference type="SAM" id="Phobius"/>
    </source>
</evidence>
<organism evidence="2 3">
    <name type="scientific">[Eubacterium] siraeum</name>
    <dbReference type="NCBI Taxonomy" id="39492"/>
    <lineage>
        <taxon>Bacteria</taxon>
        <taxon>Bacillati</taxon>
        <taxon>Bacillota</taxon>
        <taxon>Clostridia</taxon>
        <taxon>Eubacteriales</taxon>
        <taxon>Oscillospiraceae</taxon>
        <taxon>Oscillospiraceae incertae sedis</taxon>
    </lineage>
</organism>
<evidence type="ECO:0000313" key="2">
    <source>
        <dbReference type="EMBL" id="MDB8004764.1"/>
    </source>
</evidence>
<keyword evidence="1" id="KW-1133">Transmembrane helix</keyword>
<gene>
    <name evidence="2" type="ORF">PNE09_11930</name>
</gene>
<dbReference type="Proteomes" id="UP001210809">
    <property type="component" value="Unassembled WGS sequence"/>
</dbReference>
<feature type="transmembrane region" description="Helical" evidence="1">
    <location>
        <begin position="129"/>
        <end position="151"/>
    </location>
</feature>
<comment type="caution">
    <text evidence="2">The sequence shown here is derived from an EMBL/GenBank/DDBJ whole genome shotgun (WGS) entry which is preliminary data.</text>
</comment>
<sequence>MAAILVILFSVILSSMTPLVFEASDQLIPIVFEVDKTLGQYLSTASSTIYNIGISLMILKFLKKGFEIYVMGTDGDPDMDPLQLVTNFIKAMVVAIGFRPIYDIFVRILKETVNAITTSMNIYKEVTDFTGIGIINGVFFLIALVIFMILFCKAFGLGINMMILNIGMPLACTGLLDNDKGMFKNYFMTYVKTFLTVLIQVVLSKLGLYIIVTSAGIGNIVSGNFDLVKMFLGLACLTTALSTPKLLAEFLVPSGPGGGAMSKIYAVNTIKTAIKGVTK</sequence>
<dbReference type="InterPro" id="IPR046084">
    <property type="entry name" value="TrbL_4"/>
</dbReference>
<evidence type="ECO:0000313" key="3">
    <source>
        <dbReference type="Proteomes" id="UP001210809"/>
    </source>
</evidence>
<reference evidence="2" key="1">
    <citation type="submission" date="2023-01" db="EMBL/GenBank/DDBJ databases">
        <title>Human gut microbiome strain richness.</title>
        <authorList>
            <person name="Chen-Liaw A."/>
        </authorList>
    </citation>
    <scope>NUCLEOTIDE SEQUENCE</scope>
    <source>
        <strain evidence="2">1001283st1_G1_1001283B150217_161031</strain>
    </source>
</reference>
<feature type="transmembrane region" description="Helical" evidence="1">
    <location>
        <begin position="227"/>
        <end position="247"/>
    </location>
</feature>